<evidence type="ECO:0000313" key="2">
    <source>
        <dbReference type="EMBL" id="RUT29818.1"/>
    </source>
</evidence>
<comment type="caution">
    <text evidence="2">The sequence shown here is derived from an EMBL/GenBank/DDBJ whole genome shotgun (WGS) entry which is preliminary data.</text>
</comment>
<dbReference type="GO" id="GO:0016747">
    <property type="term" value="F:acyltransferase activity, transferring groups other than amino-acyl groups"/>
    <property type="evidence" value="ECO:0007669"/>
    <property type="project" value="InterPro"/>
</dbReference>
<dbReference type="Proteomes" id="UP000272464">
    <property type="component" value="Unassembled WGS sequence"/>
</dbReference>
<dbReference type="AlphaFoldDB" id="A0A3S1B6L9"/>
<sequence length="255" mass="28892">MVEERLIEEMNLNAWPALHTVVYDGWLLRFTEGYSKRSNSVTPLYPSKLKDLSVKIHECETIYEQNGLNPVFKITSFDSSKGLDSALEQQGYKSVDTTLVMTRGLGDPELESHLPEALHGQVTVDSKVSHDWLARLCQLGGLKPEYKDTALRMLMASPLKQGFFTLYDAGEPVACGICVIQAGYMGIYDIVTDPSRRRRGFGLSLLLHMLVWGRTSGALHAYLLVVESNHAARNLYSKLNFNRLYHYWYRVKQNG</sequence>
<dbReference type="Pfam" id="PF24553">
    <property type="entry name" value="Rv0428c_C"/>
    <property type="match status" value="1"/>
</dbReference>
<dbReference type="EMBL" id="RZNX01000005">
    <property type="protein sequence ID" value="RUT29818.1"/>
    <property type="molecule type" value="Genomic_DNA"/>
</dbReference>
<organism evidence="2 3">
    <name type="scientific">Paenibacillus zeisoli</name>
    <dbReference type="NCBI Taxonomy" id="2496267"/>
    <lineage>
        <taxon>Bacteria</taxon>
        <taxon>Bacillati</taxon>
        <taxon>Bacillota</taxon>
        <taxon>Bacilli</taxon>
        <taxon>Bacillales</taxon>
        <taxon>Paenibacillaceae</taxon>
        <taxon>Paenibacillus</taxon>
    </lineage>
</organism>
<protein>
    <submittedName>
        <fullName evidence="2">GNAT family N-acetyltransferase</fullName>
    </submittedName>
</protein>
<name>A0A3S1B6L9_9BACL</name>
<proteinExistence type="predicted"/>
<dbReference type="RefSeq" id="WP_127199762.1">
    <property type="nucleotide sequence ID" value="NZ_RZNX01000005.1"/>
</dbReference>
<dbReference type="InterPro" id="IPR016181">
    <property type="entry name" value="Acyl_CoA_acyltransferase"/>
</dbReference>
<dbReference type="InterPro" id="IPR056935">
    <property type="entry name" value="Rv0428c-like_C"/>
</dbReference>
<gene>
    <name evidence="2" type="ORF">EJP77_13430</name>
</gene>
<keyword evidence="2" id="KW-0808">Transferase</keyword>
<evidence type="ECO:0000259" key="1">
    <source>
        <dbReference type="PROSITE" id="PS51186"/>
    </source>
</evidence>
<dbReference type="CDD" id="cd04301">
    <property type="entry name" value="NAT_SF"/>
    <property type="match status" value="1"/>
</dbReference>
<dbReference type="PROSITE" id="PS51186">
    <property type="entry name" value="GNAT"/>
    <property type="match status" value="1"/>
</dbReference>
<dbReference type="SUPFAM" id="SSF55729">
    <property type="entry name" value="Acyl-CoA N-acyltransferases (Nat)"/>
    <property type="match status" value="1"/>
</dbReference>
<feature type="domain" description="N-acetyltransferase" evidence="1">
    <location>
        <begin position="122"/>
        <end position="255"/>
    </location>
</feature>
<dbReference type="InterPro" id="IPR000182">
    <property type="entry name" value="GNAT_dom"/>
</dbReference>
<accession>A0A3S1B6L9</accession>
<keyword evidence="3" id="KW-1185">Reference proteome</keyword>
<evidence type="ECO:0000313" key="3">
    <source>
        <dbReference type="Proteomes" id="UP000272464"/>
    </source>
</evidence>
<dbReference type="OrthoDB" id="9805924at2"/>
<reference evidence="2 3" key="1">
    <citation type="submission" date="2018-12" db="EMBL/GenBank/DDBJ databases">
        <authorList>
            <person name="Sun L."/>
            <person name="Chen Z."/>
        </authorList>
    </citation>
    <scope>NUCLEOTIDE SEQUENCE [LARGE SCALE GENOMIC DNA]</scope>
    <source>
        <strain evidence="2 3">3-5-3</strain>
    </source>
</reference>
<dbReference type="Gene3D" id="3.40.630.30">
    <property type="match status" value="1"/>
</dbReference>